<evidence type="ECO:0000313" key="6">
    <source>
        <dbReference type="Proteomes" id="UP001324287"/>
    </source>
</evidence>
<evidence type="ECO:0000256" key="2">
    <source>
        <dbReference type="ARBA" id="ARBA00022679"/>
    </source>
</evidence>
<proteinExistence type="predicted"/>
<evidence type="ECO:0000256" key="1">
    <source>
        <dbReference type="ARBA" id="ARBA00022676"/>
    </source>
</evidence>
<keyword evidence="2" id="KW-0808">Transferase</keyword>
<evidence type="ECO:0000313" key="5">
    <source>
        <dbReference type="EMBL" id="WRL67027.1"/>
    </source>
</evidence>
<dbReference type="Pfam" id="PF13579">
    <property type="entry name" value="Glyco_trans_4_4"/>
    <property type="match status" value="1"/>
</dbReference>
<feature type="domain" description="Glycosyltransferase subfamily 4-like N-terminal" evidence="4">
    <location>
        <begin position="24"/>
        <end position="78"/>
    </location>
</feature>
<dbReference type="InterPro" id="IPR028098">
    <property type="entry name" value="Glyco_trans_4-like_N"/>
</dbReference>
<keyword evidence="1" id="KW-0328">Glycosyltransferase</keyword>
<name>A0ABZ1B8A0_9ACTN</name>
<dbReference type="SUPFAM" id="SSF53756">
    <property type="entry name" value="UDP-Glycosyltransferase/glycogen phosphorylase"/>
    <property type="match status" value="1"/>
</dbReference>
<evidence type="ECO:0000259" key="4">
    <source>
        <dbReference type="Pfam" id="PF13579"/>
    </source>
</evidence>
<gene>
    <name evidence="5" type="ORF">U6N30_16470</name>
</gene>
<feature type="region of interest" description="Disordered" evidence="3">
    <location>
        <begin position="83"/>
        <end position="103"/>
    </location>
</feature>
<dbReference type="Proteomes" id="UP001324287">
    <property type="component" value="Chromosome"/>
</dbReference>
<sequence>MQERSTPIDVLFVNWRDATHPEGGGSERYVHRMAEGLAGGGLRVSIFCAAHPRAVADEVVGGVRVVRRGGRLGVYPGPCCTCSGPGRASSSTSRTDCPSPVRW</sequence>
<protein>
    <submittedName>
        <fullName evidence="5">Glycosyltransferase</fullName>
    </submittedName>
</protein>
<dbReference type="RefSeq" id="WP_324278338.1">
    <property type="nucleotide sequence ID" value="NZ_CP141261.1"/>
</dbReference>
<accession>A0ABZ1B8A0</accession>
<evidence type="ECO:0000256" key="3">
    <source>
        <dbReference type="SAM" id="MobiDB-lite"/>
    </source>
</evidence>
<organism evidence="5 6">
    <name type="scientific">Blastococcus brunescens</name>
    <dbReference type="NCBI Taxonomy" id="1564165"/>
    <lineage>
        <taxon>Bacteria</taxon>
        <taxon>Bacillati</taxon>
        <taxon>Actinomycetota</taxon>
        <taxon>Actinomycetes</taxon>
        <taxon>Geodermatophilales</taxon>
        <taxon>Geodermatophilaceae</taxon>
        <taxon>Blastococcus</taxon>
    </lineage>
</organism>
<keyword evidence="6" id="KW-1185">Reference proteome</keyword>
<dbReference type="EMBL" id="CP141261">
    <property type="protein sequence ID" value="WRL67027.1"/>
    <property type="molecule type" value="Genomic_DNA"/>
</dbReference>
<reference evidence="5 6" key="1">
    <citation type="submission" date="2023-12" db="EMBL/GenBank/DDBJ databases">
        <title>Blastococcus brunescens sp. nov., an actonobacterium isolated from sandstone collected in sahara desert.</title>
        <authorList>
            <person name="Gtari M."/>
            <person name="Ghodhbane F."/>
        </authorList>
    </citation>
    <scope>NUCLEOTIDE SEQUENCE [LARGE SCALE GENOMIC DNA]</scope>
    <source>
        <strain evidence="5 6">BMG 8361</strain>
    </source>
</reference>
<dbReference type="Gene3D" id="3.40.50.2000">
    <property type="entry name" value="Glycogen Phosphorylase B"/>
    <property type="match status" value="1"/>
</dbReference>